<dbReference type="InterPro" id="IPR005475">
    <property type="entry name" value="Transketolase-like_Pyr-bd"/>
</dbReference>
<dbReference type="Gene3D" id="3.40.50.970">
    <property type="match status" value="1"/>
</dbReference>
<protein>
    <submittedName>
        <fullName evidence="6">Transketolase</fullName>
    </submittedName>
</protein>
<dbReference type="InterPro" id="IPR009014">
    <property type="entry name" value="Transketo_C/PFOR_II"/>
</dbReference>
<evidence type="ECO:0000256" key="1">
    <source>
        <dbReference type="ARBA" id="ARBA00001964"/>
    </source>
</evidence>
<dbReference type="EMBL" id="LFBV01000004">
    <property type="protein sequence ID" value="OKH93503.1"/>
    <property type="molecule type" value="Genomic_DNA"/>
</dbReference>
<feature type="domain" description="Transketolase-like pyrimidine-binding" evidence="5">
    <location>
        <begin position="7"/>
        <end position="171"/>
    </location>
</feature>
<dbReference type="SMART" id="SM00861">
    <property type="entry name" value="Transket_pyr"/>
    <property type="match status" value="1"/>
</dbReference>
<comment type="similarity">
    <text evidence="2">Belongs to the transketolase family.</text>
</comment>
<evidence type="ECO:0000259" key="5">
    <source>
        <dbReference type="SMART" id="SM00861"/>
    </source>
</evidence>
<dbReference type="FunFam" id="3.40.50.970:FF:000129">
    <property type="entry name" value="Transketolase"/>
    <property type="match status" value="1"/>
</dbReference>
<evidence type="ECO:0000256" key="3">
    <source>
        <dbReference type="ARBA" id="ARBA00023052"/>
    </source>
</evidence>
<dbReference type="Gene3D" id="3.40.50.920">
    <property type="match status" value="1"/>
</dbReference>
<evidence type="ECO:0000313" key="6">
    <source>
        <dbReference type="EMBL" id="OKH93503.1"/>
    </source>
</evidence>
<evidence type="ECO:0000313" key="7">
    <source>
        <dbReference type="Proteomes" id="UP000186455"/>
    </source>
</evidence>
<dbReference type="InterPro" id="IPR029061">
    <property type="entry name" value="THDP-binding"/>
</dbReference>
<reference evidence="6 7" key="1">
    <citation type="submission" date="2015-06" db="EMBL/GenBank/DDBJ databases">
        <title>Cloning and characterization of the uncialamcin biosynthetic gene cluster.</title>
        <authorList>
            <person name="Yan X."/>
            <person name="Huang T."/>
            <person name="Ge H."/>
            <person name="Shen B."/>
        </authorList>
    </citation>
    <scope>NUCLEOTIDE SEQUENCE [LARGE SCALE GENOMIC DNA]</scope>
    <source>
        <strain evidence="6 7">DCA2648</strain>
    </source>
</reference>
<dbReference type="Proteomes" id="UP000186455">
    <property type="component" value="Unassembled WGS sequence"/>
</dbReference>
<dbReference type="InterPro" id="IPR033248">
    <property type="entry name" value="Transketolase_C"/>
</dbReference>
<dbReference type="Pfam" id="PF02779">
    <property type="entry name" value="Transket_pyr"/>
    <property type="match status" value="1"/>
</dbReference>
<sequence length="337" mass="35693">MRRPPYPVRTKPYGTAFLELARERPEIVCLSGDLTRQCEIDLFQAEFPERFVHAGMAEANMMGVAGALARSGHLPFVHTFGVFATRRAYDQIANAIAYPALPVRIIGFMPGVSTPGGPSHQAIDDVALMRALPNMTVVDVADAVETAQVARAVADLPGPVYVRLKRGEIPVVFDDGHRLSLQHAEVLARGIDVALFSSGMMLATTLAAARTLEEAGVSVSVVHVPTLKPLDGATVREVAGGVRALVTAENHSVVGGLGSAVAETLAEAGIGRPLRRIGIQDTFAEGSLTAPYLFERYGLSVRHVVEAAWSALDRPGPAPETPDTPETTTGSGAYSPV</sequence>
<gene>
    <name evidence="6" type="ORF">AB852_18685</name>
</gene>
<dbReference type="PANTHER" id="PTHR43825:SF1">
    <property type="entry name" value="TRANSKETOLASE-LIKE PYRIMIDINE-BINDING DOMAIN-CONTAINING PROTEIN"/>
    <property type="match status" value="1"/>
</dbReference>
<dbReference type="SUPFAM" id="SSF52518">
    <property type="entry name" value="Thiamin diphosphate-binding fold (THDP-binding)"/>
    <property type="match status" value="1"/>
</dbReference>
<dbReference type="Pfam" id="PF02780">
    <property type="entry name" value="Transketolase_C"/>
    <property type="match status" value="1"/>
</dbReference>
<evidence type="ECO:0000256" key="4">
    <source>
        <dbReference type="SAM" id="MobiDB-lite"/>
    </source>
</evidence>
<dbReference type="STRING" id="1048205.AB852_18685"/>
<evidence type="ECO:0000256" key="2">
    <source>
        <dbReference type="ARBA" id="ARBA00007131"/>
    </source>
</evidence>
<dbReference type="RefSeq" id="WP_073789874.1">
    <property type="nucleotide sequence ID" value="NZ_LFBV01000004.1"/>
</dbReference>
<dbReference type="PANTHER" id="PTHR43825">
    <property type="entry name" value="PYRUVATE DEHYDROGENASE E1 COMPONENT"/>
    <property type="match status" value="1"/>
</dbReference>
<proteinExistence type="inferred from homology"/>
<dbReference type="SUPFAM" id="SSF52922">
    <property type="entry name" value="TK C-terminal domain-like"/>
    <property type="match status" value="1"/>
</dbReference>
<keyword evidence="3" id="KW-0786">Thiamine pyrophosphate</keyword>
<organism evidence="6 7">
    <name type="scientific">Streptomyces uncialis</name>
    <dbReference type="NCBI Taxonomy" id="1048205"/>
    <lineage>
        <taxon>Bacteria</taxon>
        <taxon>Bacillati</taxon>
        <taxon>Actinomycetota</taxon>
        <taxon>Actinomycetes</taxon>
        <taxon>Kitasatosporales</taxon>
        <taxon>Streptomycetaceae</taxon>
        <taxon>Streptomyces</taxon>
    </lineage>
</organism>
<keyword evidence="7" id="KW-1185">Reference proteome</keyword>
<dbReference type="CDD" id="cd07033">
    <property type="entry name" value="TPP_PYR_DXS_TK_like"/>
    <property type="match status" value="1"/>
</dbReference>
<comment type="caution">
    <text evidence="6">The sequence shown here is derived from an EMBL/GenBank/DDBJ whole genome shotgun (WGS) entry which is preliminary data.</text>
</comment>
<comment type="cofactor">
    <cofactor evidence="1">
        <name>thiamine diphosphate</name>
        <dbReference type="ChEBI" id="CHEBI:58937"/>
    </cofactor>
</comment>
<name>A0A1Q4V6N7_9ACTN</name>
<feature type="region of interest" description="Disordered" evidence="4">
    <location>
        <begin position="312"/>
        <end position="337"/>
    </location>
</feature>
<accession>A0A1Q4V6N7</accession>
<dbReference type="InterPro" id="IPR051157">
    <property type="entry name" value="PDH/Transketolase"/>
</dbReference>
<dbReference type="GO" id="GO:0000287">
    <property type="term" value="F:magnesium ion binding"/>
    <property type="evidence" value="ECO:0007669"/>
    <property type="project" value="UniProtKB-ARBA"/>
</dbReference>
<dbReference type="AlphaFoldDB" id="A0A1Q4V6N7"/>